<sequence>MKIVFLGVGGWISRPKLGFTSIAVLGRYGGLLLDAGEGVYHAMDRCGVDINAIDTVFLSHRHGDHVLGIPTLVQLARYQHRRLRIVGSRDVIESVRALLSAVGVNEYEKHVDFIEVGHGDKISVGGYVLRFAEVRHTVPSLAVRVEYEGRCVVYSSDTTFTEALIPLSYGCDLLIHEVSGYSDDARLYGHSTLYNAVEVAYRARVKRLAIVHFYIDTPPLRVEVLRSLAEEGVELIVPYPCYSIELE</sequence>
<feature type="domain" description="Metallo-beta-lactamase" evidence="1">
    <location>
        <begin position="20"/>
        <end position="197"/>
    </location>
</feature>
<dbReference type="AlphaFoldDB" id="A0A832YXL9"/>
<dbReference type="InterPro" id="IPR001279">
    <property type="entry name" value="Metallo-B-lactamas"/>
</dbReference>
<evidence type="ECO:0000259" key="1">
    <source>
        <dbReference type="SMART" id="SM00849"/>
    </source>
</evidence>
<organism evidence="2 3">
    <name type="scientific">Ignisphaera aggregans</name>
    <dbReference type="NCBI Taxonomy" id="334771"/>
    <lineage>
        <taxon>Archaea</taxon>
        <taxon>Thermoproteota</taxon>
        <taxon>Thermoprotei</taxon>
        <taxon>Desulfurococcales</taxon>
        <taxon>Desulfurococcaceae</taxon>
        <taxon>Ignisphaera</taxon>
    </lineage>
</organism>
<dbReference type="Gene3D" id="3.60.15.10">
    <property type="entry name" value="Ribonuclease Z/Hydroxyacylglutathione hydrolase-like"/>
    <property type="match status" value="1"/>
</dbReference>
<name>A0A832YXL9_9CREN</name>
<dbReference type="GO" id="GO:0042781">
    <property type="term" value="F:3'-tRNA processing endoribonuclease activity"/>
    <property type="evidence" value="ECO:0007669"/>
    <property type="project" value="TreeGrafter"/>
</dbReference>
<comment type="caution">
    <text evidence="2">The sequence shown here is derived from an EMBL/GenBank/DDBJ whole genome shotgun (WGS) entry which is preliminary data.</text>
</comment>
<dbReference type="InterPro" id="IPR036866">
    <property type="entry name" value="RibonucZ/Hydroxyglut_hydro"/>
</dbReference>
<dbReference type="PANTHER" id="PTHR46018:SF2">
    <property type="entry name" value="ZINC PHOSPHODIESTERASE ELAC PROTEIN 1"/>
    <property type="match status" value="1"/>
</dbReference>
<proteinExistence type="predicted"/>
<dbReference type="SMART" id="SM00849">
    <property type="entry name" value="Lactamase_B"/>
    <property type="match status" value="1"/>
</dbReference>
<dbReference type="EMBL" id="DQTV01000057">
    <property type="protein sequence ID" value="HIP57048.1"/>
    <property type="molecule type" value="Genomic_DNA"/>
</dbReference>
<dbReference type="SUPFAM" id="SSF56281">
    <property type="entry name" value="Metallo-hydrolase/oxidoreductase"/>
    <property type="match status" value="1"/>
</dbReference>
<dbReference type="Proteomes" id="UP000605805">
    <property type="component" value="Unassembled WGS sequence"/>
</dbReference>
<evidence type="ECO:0000313" key="3">
    <source>
        <dbReference type="Proteomes" id="UP000605805"/>
    </source>
</evidence>
<gene>
    <name evidence="2" type="ORF">EYH02_03145</name>
</gene>
<evidence type="ECO:0000313" key="2">
    <source>
        <dbReference type="EMBL" id="HIP57048.1"/>
    </source>
</evidence>
<reference evidence="2" key="1">
    <citation type="journal article" date="2020" name="ISME J.">
        <title>Gammaproteobacteria mediating utilization of methyl-, sulfur- and petroleum organic compounds in deep ocean hydrothermal plumes.</title>
        <authorList>
            <person name="Zhou Z."/>
            <person name="Liu Y."/>
            <person name="Pan J."/>
            <person name="Cron B.R."/>
            <person name="Toner B.M."/>
            <person name="Anantharaman K."/>
            <person name="Breier J.A."/>
            <person name="Dick G.J."/>
            <person name="Li M."/>
        </authorList>
    </citation>
    <scope>NUCLEOTIDE SEQUENCE</scope>
    <source>
        <strain evidence="2">SZUA-1435</strain>
    </source>
</reference>
<keyword evidence="2" id="KW-0378">Hydrolase</keyword>
<accession>A0A832YXL9</accession>
<dbReference type="Pfam" id="PF12706">
    <property type="entry name" value="Lactamase_B_2"/>
    <property type="match status" value="1"/>
</dbReference>
<dbReference type="PANTHER" id="PTHR46018">
    <property type="entry name" value="ZINC PHOSPHODIESTERASE ELAC PROTEIN 1"/>
    <property type="match status" value="1"/>
</dbReference>
<protein>
    <submittedName>
        <fullName evidence="2">MBL fold metallo-hydrolase</fullName>
    </submittedName>
</protein>